<dbReference type="OrthoDB" id="8688418at2"/>
<dbReference type="SUPFAM" id="SSF46689">
    <property type="entry name" value="Homeodomain-like"/>
    <property type="match status" value="1"/>
</dbReference>
<dbReference type="GO" id="GO:0000976">
    <property type="term" value="F:transcription cis-regulatory region binding"/>
    <property type="evidence" value="ECO:0007669"/>
    <property type="project" value="TreeGrafter"/>
</dbReference>
<evidence type="ECO:0000256" key="4">
    <source>
        <dbReference type="PROSITE-ProRule" id="PRU00335"/>
    </source>
</evidence>
<dbReference type="Proteomes" id="UP000247696">
    <property type="component" value="Chromosome"/>
</dbReference>
<dbReference type="STRING" id="1737425.GCA_900049755_00397"/>
<evidence type="ECO:0000256" key="5">
    <source>
        <dbReference type="SAM" id="MobiDB-lite"/>
    </source>
</evidence>
<sequence>MPDCVDRADHVDPGDRSHTVTNTSCPSLRARKKEETRRALSRAAAELLLTEGSEGMTVAAVARRAGVSPRTFHNYFARREDALFDFIADTLHSWSDQVEAAPADETPLEVMYRLVSGKMVDGGDGDPVNDPGNLFNLMSIGDHLSYVSGPQDKERVLRLLDGIVSAMYRRRDHGLSWDAMTLLIVSSLASAAIAVEATRHRPDQDCRSGPTGTDCGGHGPARSAAEILDECFHMLRDGFGR</sequence>
<feature type="region of interest" description="Disordered" evidence="5">
    <location>
        <begin position="1"/>
        <end position="36"/>
    </location>
</feature>
<evidence type="ECO:0000313" key="7">
    <source>
        <dbReference type="EMBL" id="AWT25701.1"/>
    </source>
</evidence>
<feature type="compositionally biased region" description="Basic and acidic residues" evidence="5">
    <location>
        <begin position="1"/>
        <end position="18"/>
    </location>
</feature>
<reference evidence="8" key="1">
    <citation type="submission" date="2017-11" db="EMBL/GenBank/DDBJ databases">
        <title>Otitis media/interna in a cat caused by the recently described species Corynebacterium provencense.</title>
        <authorList>
            <person name="Kittl S."/>
            <person name="Brodard I."/>
            <person name="Rychener L."/>
            <person name="Jores J."/>
            <person name="Roosje P."/>
            <person name="Gobeli Brawand S."/>
        </authorList>
    </citation>
    <scope>NUCLEOTIDE SEQUENCE [LARGE SCALE GENOMIC DNA]</scope>
    <source>
        <strain evidence="8">17KM38</strain>
    </source>
</reference>
<proteinExistence type="predicted"/>
<accession>A0A2Z3YQ50</accession>
<dbReference type="PANTHER" id="PTHR30055:SF238">
    <property type="entry name" value="MYCOFACTOCIN BIOSYNTHESIS TRANSCRIPTIONAL REGULATOR MFTR-RELATED"/>
    <property type="match status" value="1"/>
</dbReference>
<dbReference type="InterPro" id="IPR009057">
    <property type="entry name" value="Homeodomain-like_sf"/>
</dbReference>
<feature type="domain" description="HTH tetR-type" evidence="6">
    <location>
        <begin position="34"/>
        <end position="94"/>
    </location>
</feature>
<evidence type="ECO:0000256" key="3">
    <source>
        <dbReference type="ARBA" id="ARBA00023163"/>
    </source>
</evidence>
<keyword evidence="2 4" id="KW-0238">DNA-binding</keyword>
<dbReference type="Pfam" id="PF00440">
    <property type="entry name" value="TetR_N"/>
    <property type="match status" value="1"/>
</dbReference>
<dbReference type="RefSeq" id="WP_110481171.1">
    <property type="nucleotide sequence ID" value="NZ_CABKVS010000001.1"/>
</dbReference>
<name>A0A2Z3YQ50_9CORY</name>
<dbReference type="InterPro" id="IPR001647">
    <property type="entry name" value="HTH_TetR"/>
</dbReference>
<feature type="DNA-binding region" description="H-T-H motif" evidence="4">
    <location>
        <begin position="57"/>
        <end position="76"/>
    </location>
</feature>
<evidence type="ECO:0000256" key="2">
    <source>
        <dbReference type="ARBA" id="ARBA00023125"/>
    </source>
</evidence>
<dbReference type="PROSITE" id="PS50977">
    <property type="entry name" value="HTH_TETR_2"/>
    <property type="match status" value="1"/>
</dbReference>
<keyword evidence="3" id="KW-0804">Transcription</keyword>
<organism evidence="7 8">
    <name type="scientific">Corynebacterium provencense</name>
    <dbReference type="NCBI Taxonomy" id="1737425"/>
    <lineage>
        <taxon>Bacteria</taxon>
        <taxon>Bacillati</taxon>
        <taxon>Actinomycetota</taxon>
        <taxon>Actinomycetes</taxon>
        <taxon>Mycobacteriales</taxon>
        <taxon>Corynebacteriaceae</taxon>
        <taxon>Corynebacterium</taxon>
    </lineage>
</organism>
<dbReference type="KEGG" id="cpre:Csp1_08930"/>
<protein>
    <submittedName>
        <fullName evidence="7">HTH-type transcriptional regulator BetI</fullName>
    </submittedName>
</protein>
<evidence type="ECO:0000256" key="1">
    <source>
        <dbReference type="ARBA" id="ARBA00023015"/>
    </source>
</evidence>
<dbReference type="AlphaFoldDB" id="A0A2Z3YQ50"/>
<dbReference type="PANTHER" id="PTHR30055">
    <property type="entry name" value="HTH-TYPE TRANSCRIPTIONAL REGULATOR RUTR"/>
    <property type="match status" value="1"/>
</dbReference>
<dbReference type="GO" id="GO:0003700">
    <property type="term" value="F:DNA-binding transcription factor activity"/>
    <property type="evidence" value="ECO:0007669"/>
    <property type="project" value="TreeGrafter"/>
</dbReference>
<evidence type="ECO:0000313" key="8">
    <source>
        <dbReference type="Proteomes" id="UP000247696"/>
    </source>
</evidence>
<keyword evidence="8" id="KW-1185">Reference proteome</keyword>
<keyword evidence="1" id="KW-0805">Transcription regulation</keyword>
<gene>
    <name evidence="7" type="primary">betI_1</name>
    <name evidence="7" type="ORF">Csp1_08930</name>
</gene>
<evidence type="ECO:0000259" key="6">
    <source>
        <dbReference type="PROSITE" id="PS50977"/>
    </source>
</evidence>
<dbReference type="Gene3D" id="1.10.357.10">
    <property type="entry name" value="Tetracycline Repressor, domain 2"/>
    <property type="match status" value="1"/>
</dbReference>
<dbReference type="InterPro" id="IPR050109">
    <property type="entry name" value="HTH-type_TetR-like_transc_reg"/>
</dbReference>
<dbReference type="EMBL" id="CP024988">
    <property type="protein sequence ID" value="AWT25701.1"/>
    <property type="molecule type" value="Genomic_DNA"/>
</dbReference>